<protein>
    <submittedName>
        <fullName evidence="5">Regulatory protein, luxR family</fullName>
    </submittedName>
</protein>
<dbReference type="Gene3D" id="3.30.450.20">
    <property type="entry name" value="PAS domain"/>
    <property type="match status" value="1"/>
</dbReference>
<keyword evidence="6" id="KW-1185">Reference proteome</keyword>
<dbReference type="EMBL" id="FRXN01000002">
    <property type="protein sequence ID" value="SHO62084.1"/>
    <property type="molecule type" value="Genomic_DNA"/>
</dbReference>
<dbReference type="PANTHER" id="PTHR44688:SF16">
    <property type="entry name" value="DNA-BINDING TRANSCRIPTIONAL ACTIVATOR DEVR_DOSR"/>
    <property type="match status" value="1"/>
</dbReference>
<evidence type="ECO:0000256" key="1">
    <source>
        <dbReference type="ARBA" id="ARBA00023015"/>
    </source>
</evidence>
<dbReference type="Pfam" id="PF00196">
    <property type="entry name" value="GerE"/>
    <property type="match status" value="1"/>
</dbReference>
<dbReference type="PROSITE" id="PS50043">
    <property type="entry name" value="HTH_LUXR_2"/>
    <property type="match status" value="1"/>
</dbReference>
<proteinExistence type="predicted"/>
<keyword evidence="3" id="KW-0804">Transcription</keyword>
<dbReference type="STRING" id="1073327.SAMN04488108_1854"/>
<dbReference type="PRINTS" id="PR00038">
    <property type="entry name" value="HTHLUXR"/>
</dbReference>
<dbReference type="InterPro" id="IPR000792">
    <property type="entry name" value="Tscrpt_reg_LuxR_C"/>
</dbReference>
<dbReference type="InterPro" id="IPR016032">
    <property type="entry name" value="Sig_transdc_resp-reg_C-effctor"/>
</dbReference>
<dbReference type="Proteomes" id="UP000184609">
    <property type="component" value="Unassembled WGS sequence"/>
</dbReference>
<keyword evidence="1" id="KW-0805">Transcription regulation</keyword>
<dbReference type="PANTHER" id="PTHR44688">
    <property type="entry name" value="DNA-BINDING TRANSCRIPTIONAL ACTIVATOR DEVR_DOSR"/>
    <property type="match status" value="1"/>
</dbReference>
<dbReference type="PROSITE" id="PS00622">
    <property type="entry name" value="HTH_LUXR_1"/>
    <property type="match status" value="1"/>
</dbReference>
<dbReference type="RefSeq" id="WP_073571483.1">
    <property type="nucleotide sequence ID" value="NZ_FRXN01000002.1"/>
</dbReference>
<organism evidence="5 6">
    <name type="scientific">Algoriphagus zhangzhouensis</name>
    <dbReference type="NCBI Taxonomy" id="1073327"/>
    <lineage>
        <taxon>Bacteria</taxon>
        <taxon>Pseudomonadati</taxon>
        <taxon>Bacteroidota</taxon>
        <taxon>Cytophagia</taxon>
        <taxon>Cytophagales</taxon>
        <taxon>Cyclobacteriaceae</taxon>
        <taxon>Algoriphagus</taxon>
    </lineage>
</organism>
<reference evidence="6" key="1">
    <citation type="submission" date="2016-12" db="EMBL/GenBank/DDBJ databases">
        <authorList>
            <person name="Varghese N."/>
            <person name="Submissions S."/>
        </authorList>
    </citation>
    <scope>NUCLEOTIDE SEQUENCE [LARGE SCALE GENOMIC DNA]</scope>
    <source>
        <strain evidence="6">DSM 25035</strain>
    </source>
</reference>
<evidence type="ECO:0000256" key="3">
    <source>
        <dbReference type="ARBA" id="ARBA00023163"/>
    </source>
</evidence>
<dbReference type="InterPro" id="IPR036388">
    <property type="entry name" value="WH-like_DNA-bd_sf"/>
</dbReference>
<dbReference type="OrthoDB" id="1727128at2"/>
<evidence type="ECO:0000256" key="2">
    <source>
        <dbReference type="ARBA" id="ARBA00023125"/>
    </source>
</evidence>
<feature type="domain" description="HTH luxR-type" evidence="4">
    <location>
        <begin position="199"/>
        <end position="264"/>
    </location>
</feature>
<keyword evidence="2" id="KW-0238">DNA-binding</keyword>
<name>A0A1M7ZB08_9BACT</name>
<dbReference type="CDD" id="cd06170">
    <property type="entry name" value="LuxR_C_like"/>
    <property type="match status" value="1"/>
</dbReference>
<evidence type="ECO:0000259" key="4">
    <source>
        <dbReference type="PROSITE" id="PS50043"/>
    </source>
</evidence>
<dbReference type="AlphaFoldDB" id="A0A1M7ZB08"/>
<sequence length="265" mass="31144">MDKVFLEDLKRQEKYLKYFKKWSDQEFKSHPNEEELIKNLKTLSENLGMRDGLMLCSFDYRNLDLAFFAGRIEKYTGVHPSVFEKMGFEATMFIFHPEDRMEMLKFWTLVLESFQQISIKERHSFEYSYTTRIVHRKTKKETWIVGKVRPYLIDGDGNFVMDLHIILPLMNTPKIKEYDWNYSFTSDEGNRVIVSKTSPSKREVKLTKKEKVIVDLMLSGAVSKEISQQLNISVNTVGTHRKNILRKLGARNIGEVANILASYDF</sequence>
<dbReference type="Gene3D" id="1.10.10.10">
    <property type="entry name" value="Winged helix-like DNA-binding domain superfamily/Winged helix DNA-binding domain"/>
    <property type="match status" value="1"/>
</dbReference>
<accession>A0A1M7ZB08</accession>
<dbReference type="GO" id="GO:0006355">
    <property type="term" value="P:regulation of DNA-templated transcription"/>
    <property type="evidence" value="ECO:0007669"/>
    <property type="project" value="InterPro"/>
</dbReference>
<dbReference type="GO" id="GO:0003677">
    <property type="term" value="F:DNA binding"/>
    <property type="evidence" value="ECO:0007669"/>
    <property type="project" value="UniProtKB-KW"/>
</dbReference>
<dbReference type="SMART" id="SM00421">
    <property type="entry name" value="HTH_LUXR"/>
    <property type="match status" value="1"/>
</dbReference>
<gene>
    <name evidence="5" type="ORF">SAMN04488108_1854</name>
</gene>
<evidence type="ECO:0000313" key="6">
    <source>
        <dbReference type="Proteomes" id="UP000184609"/>
    </source>
</evidence>
<evidence type="ECO:0000313" key="5">
    <source>
        <dbReference type="EMBL" id="SHO62084.1"/>
    </source>
</evidence>
<dbReference type="SUPFAM" id="SSF46894">
    <property type="entry name" value="C-terminal effector domain of the bipartite response regulators"/>
    <property type="match status" value="1"/>
</dbReference>